<reference evidence="12 13" key="3">
    <citation type="journal article" date="2008" name="BMC Genomics">
        <title>The genome of the versatile nitrogen fixer Azorhizobium caulinodans ORS571.</title>
        <authorList>
            <person name="Lee KB."/>
            <person name="Backer P.D."/>
            <person name="Aono T."/>
            <person name="Liu CT."/>
            <person name="Suzuki S."/>
            <person name="Suzuki T."/>
            <person name="Kaneko T."/>
            <person name="Yamada M."/>
            <person name="Tabata S."/>
            <person name="Kupfer D.M."/>
            <person name="Najar F.Z."/>
            <person name="Wiley G.B."/>
            <person name="Roe B."/>
            <person name="Binnewies T.T."/>
            <person name="Ussery D.W."/>
            <person name="D'Haeze W."/>
            <person name="Herder J.D."/>
            <person name="Gevers D."/>
            <person name="Vereecke D."/>
            <person name="Holsters M."/>
            <person name="Oyaizu H."/>
        </authorList>
    </citation>
    <scope>NUCLEOTIDE SEQUENCE [LARGE SCALE GENOMIC DNA]</scope>
    <source>
        <strain evidence="13">ATCC 43989 / DSM 5975 / JCM 20966 / LMG 6465 / NBRC 14845 / NCIMB 13405 / ORS 571</strain>
    </source>
</reference>
<evidence type="ECO:0000256" key="1">
    <source>
        <dbReference type="ARBA" id="ARBA00000085"/>
    </source>
</evidence>
<dbReference type="KEGG" id="azc:AZC_4692"/>
<gene>
    <name evidence="12" type="ordered locus">AZC_4692</name>
</gene>
<feature type="transmembrane region" description="Helical" evidence="10">
    <location>
        <begin position="97"/>
        <end position="118"/>
    </location>
</feature>
<comment type="catalytic activity">
    <reaction evidence="1">
        <text>ATP + protein L-histidine = ADP + protein N-phospho-L-histidine.</text>
        <dbReference type="EC" id="2.7.13.3"/>
    </reaction>
</comment>
<evidence type="ECO:0000256" key="6">
    <source>
        <dbReference type="ARBA" id="ARBA00022741"/>
    </source>
</evidence>
<dbReference type="STRING" id="438753.AZC_4692"/>
<feature type="transmembrane region" description="Helical" evidence="10">
    <location>
        <begin position="179"/>
        <end position="197"/>
    </location>
</feature>
<keyword evidence="8" id="KW-0067">ATP-binding</keyword>
<dbReference type="Proteomes" id="UP000000270">
    <property type="component" value="Chromosome"/>
</dbReference>
<feature type="transmembrane region" description="Helical" evidence="10">
    <location>
        <begin position="43"/>
        <end position="61"/>
    </location>
</feature>
<feature type="region of interest" description="Disordered" evidence="9">
    <location>
        <begin position="454"/>
        <end position="473"/>
    </location>
</feature>
<reference evidence="12 13" key="1">
    <citation type="journal article" date="2007" name="Appl. Environ. Microbiol.">
        <title>Rhizobial factors required for stem nodule maturation and maintenance in Sesbania rostrata-Azorhizobium caulinodans ORS571 symbiosis.</title>
        <authorList>
            <person name="Suzuki S."/>
            <person name="Aono T."/>
            <person name="Lee KB."/>
            <person name="Suzuki T."/>
            <person name="Liu CT."/>
            <person name="Miwa H."/>
            <person name="Wakao S."/>
            <person name="Iki T."/>
            <person name="Oyaizu H."/>
        </authorList>
    </citation>
    <scope>NUCLEOTIDE SEQUENCE [LARGE SCALE GENOMIC DNA]</scope>
    <source>
        <strain evidence="13">ATCC 43989 / DSM 5975 / JCM 20966 / LMG 6465 / NBRC 14845 / NCIMB 13405 / ORS 571</strain>
    </source>
</reference>
<dbReference type="InterPro" id="IPR005467">
    <property type="entry name" value="His_kinase_dom"/>
</dbReference>
<dbReference type="Pfam" id="PF00512">
    <property type="entry name" value="HisKA"/>
    <property type="match status" value="1"/>
</dbReference>
<protein>
    <recommendedName>
        <fullName evidence="3">histidine kinase</fullName>
        <ecNumber evidence="3">2.7.13.3</ecNumber>
    </recommendedName>
</protein>
<keyword evidence="10" id="KW-1133">Transmembrane helix</keyword>
<keyword evidence="10" id="KW-0812">Transmembrane</keyword>
<dbReference type="InterPro" id="IPR003594">
    <property type="entry name" value="HATPase_dom"/>
</dbReference>
<reference evidence="12 13" key="5">
    <citation type="journal article" date="2010" name="Appl. Environ. Microbiol.">
        <title>phrR-like gene praR of Azorhizobium caulinodans ORS571 is essential for symbiosis with Sesbania rostrata and is involved in expression of reb genes.</title>
        <authorList>
            <person name="Akiba N."/>
            <person name="Aono T."/>
            <person name="Toyazaki H."/>
            <person name="Sato S."/>
            <person name="Oyaizu H."/>
        </authorList>
    </citation>
    <scope>NUCLEOTIDE SEQUENCE [LARGE SCALE GENOMIC DNA]</scope>
    <source>
        <strain evidence="13">ATCC 43989 / DSM 5975 / JCM 20966 / LMG 6465 / NBRC 14845 / NCIMB 13405 / ORS 571</strain>
    </source>
</reference>
<dbReference type="EC" id="2.7.13.3" evidence="3"/>
<evidence type="ECO:0000256" key="2">
    <source>
        <dbReference type="ARBA" id="ARBA00004651"/>
    </source>
</evidence>
<dbReference type="InterPro" id="IPR047770">
    <property type="entry name" value="RegB"/>
</dbReference>
<dbReference type="eggNOG" id="COG0642">
    <property type="taxonomic scope" value="Bacteria"/>
</dbReference>
<comment type="subcellular location">
    <subcellularLocation>
        <location evidence="2">Cell membrane</location>
        <topology evidence="2">Multi-pass membrane protein</topology>
    </subcellularLocation>
</comment>
<dbReference type="PANTHER" id="PTHR44936">
    <property type="entry name" value="SENSOR PROTEIN CREC"/>
    <property type="match status" value="1"/>
</dbReference>
<proteinExistence type="predicted"/>
<dbReference type="SMART" id="SM00388">
    <property type="entry name" value="HisKA"/>
    <property type="match status" value="1"/>
</dbReference>
<dbReference type="GO" id="GO:0000155">
    <property type="term" value="F:phosphorelay sensor kinase activity"/>
    <property type="evidence" value="ECO:0007669"/>
    <property type="project" value="InterPro"/>
</dbReference>
<keyword evidence="10" id="KW-0472">Membrane</keyword>
<reference evidence="12 13" key="4">
    <citation type="journal article" date="2009" name="Appl. Environ. Microbiol.">
        <title>Comparative genome-wide transcriptional profiling of Azorhizobium caulinodans ORS571 grown under free-living and symbiotic conditions.</title>
        <authorList>
            <person name="Tsukada S."/>
            <person name="Aono T."/>
            <person name="Akiba N."/>
            <person name="Lee KB."/>
            <person name="Liu CT."/>
            <person name="Toyazaki H."/>
            <person name="Oyaizu H."/>
        </authorList>
    </citation>
    <scope>NUCLEOTIDE SEQUENCE [LARGE SCALE GENOMIC DNA]</scope>
    <source>
        <strain evidence="13">ATCC 43989 / DSM 5975 / JCM 20966 / LMG 6465 / NBRC 14845 / NCIMB 13405 / ORS 571</strain>
    </source>
</reference>
<dbReference type="SUPFAM" id="SSF47384">
    <property type="entry name" value="Homodimeric domain of signal transducing histidine kinase"/>
    <property type="match status" value="1"/>
</dbReference>
<evidence type="ECO:0000256" key="5">
    <source>
        <dbReference type="ARBA" id="ARBA00022679"/>
    </source>
</evidence>
<evidence type="ECO:0000256" key="10">
    <source>
        <dbReference type="SAM" id="Phobius"/>
    </source>
</evidence>
<keyword evidence="6" id="KW-0547">Nucleotide-binding</keyword>
<reference evidence="13" key="2">
    <citation type="submission" date="2007-04" db="EMBL/GenBank/DDBJ databases">
        <title>Complete genome sequence of the nitrogen-fixing bacterium Azorhizobium caulinodans ORS571.</title>
        <authorList>
            <person name="Lee K.B."/>
            <person name="Backer P.D."/>
            <person name="Aono T."/>
            <person name="Liu C.T."/>
            <person name="Suzuki S."/>
            <person name="Suzuki T."/>
            <person name="Kaneko T."/>
            <person name="Yamada M."/>
            <person name="Tabata S."/>
            <person name="Kupfer D.M."/>
            <person name="Najar F.Z."/>
            <person name="Wiley G.B."/>
            <person name="Roe B."/>
            <person name="Binnewies T."/>
            <person name="Ussery D."/>
            <person name="Vereecke D."/>
            <person name="Gevers D."/>
            <person name="Holsters M."/>
            <person name="Oyaizu H."/>
        </authorList>
    </citation>
    <scope>NUCLEOTIDE SEQUENCE [LARGE SCALE GENOMIC DNA]</scope>
    <source>
        <strain evidence="13">ATCC 43989 / DSM 5975 / JCM 20966 / LMG 6465 / NBRC 14845 / NCIMB 13405 / ORS 571</strain>
    </source>
</reference>
<keyword evidence="7 12" id="KW-0418">Kinase</keyword>
<dbReference type="AlphaFoldDB" id="A8I229"/>
<dbReference type="CDD" id="cd00082">
    <property type="entry name" value="HisKA"/>
    <property type="match status" value="1"/>
</dbReference>
<dbReference type="EMBL" id="AP009384">
    <property type="protein sequence ID" value="BAF90690.1"/>
    <property type="molecule type" value="Genomic_DNA"/>
</dbReference>
<dbReference type="GO" id="GO:0005524">
    <property type="term" value="F:ATP binding"/>
    <property type="evidence" value="ECO:0007669"/>
    <property type="project" value="UniProtKB-KW"/>
</dbReference>
<keyword evidence="13" id="KW-1185">Reference proteome</keyword>
<sequence length="473" mass="50950">MDQNFLVRGWSAARLSENLSVMASPFTPPARSLGLRLDTLIRLRWLAVAGQTLALLVVYLLMAFPVPLAACLAPVALSVLLNIVLRARYPGATRLPDLTAGPLLAYDVLQLTALLYLTGGLSNPFAFLYLAPVMISATALSWRTTATLGAFVVFCAGAVGLFHWPLPWASVGAPVLPDLYLAGLWVALTVSVAFIGLHSWRVAEEARELADALAATELVLAREQHLSQLDGLAAAAAHELGTPLATIALVVKELEHSVPKNDPHAEDIALLRDQVKRCRDILQKLTSLGSGDAPFDRMPLRLLIEEVVEPHRDFGIEIAISLPEDPAGEPVLARNPGLIYGIGNLVENAVDFAAHRVDITGRWTPTHMELVVRDDGPGFAPEVSDRIGLPYVTSRARTPEDATGESGLGLGFFIAKTLLERSGANLKVENRAAPEHGATVRIIWPRSALDLEESETDLASNQRTMSPEVTKGV</sequence>
<dbReference type="PROSITE" id="PS50109">
    <property type="entry name" value="HIS_KIN"/>
    <property type="match status" value="1"/>
</dbReference>
<feature type="domain" description="Histidine kinase" evidence="11">
    <location>
        <begin position="235"/>
        <end position="448"/>
    </location>
</feature>
<dbReference type="HOGENOM" id="CLU_046130_1_1_5"/>
<dbReference type="GO" id="GO:0005886">
    <property type="term" value="C:plasma membrane"/>
    <property type="evidence" value="ECO:0007669"/>
    <property type="project" value="UniProtKB-SubCell"/>
</dbReference>
<dbReference type="InterPro" id="IPR036890">
    <property type="entry name" value="HATPase_C_sf"/>
</dbReference>
<keyword evidence="5" id="KW-0808">Transferase</keyword>
<keyword evidence="4" id="KW-1003">Cell membrane</keyword>
<dbReference type="PANTHER" id="PTHR44936:SF10">
    <property type="entry name" value="SENSOR PROTEIN RSTB"/>
    <property type="match status" value="1"/>
</dbReference>
<dbReference type="Pfam" id="PF02518">
    <property type="entry name" value="HATPase_c"/>
    <property type="match status" value="1"/>
</dbReference>
<evidence type="ECO:0000259" key="11">
    <source>
        <dbReference type="PROSITE" id="PS50109"/>
    </source>
</evidence>
<dbReference type="InterPro" id="IPR050980">
    <property type="entry name" value="2C_sensor_his_kinase"/>
</dbReference>
<feature type="transmembrane region" description="Helical" evidence="10">
    <location>
        <begin position="149"/>
        <end position="167"/>
    </location>
</feature>
<evidence type="ECO:0000256" key="3">
    <source>
        <dbReference type="ARBA" id="ARBA00012438"/>
    </source>
</evidence>
<dbReference type="SMART" id="SM00387">
    <property type="entry name" value="HATPase_c"/>
    <property type="match status" value="1"/>
</dbReference>
<organism evidence="12 13">
    <name type="scientific">Azorhizobium caulinodans (strain ATCC 43989 / DSM 5975 / JCM 20966 / LMG 6465 / NBRC 14845 / NCIMB 13405 / ORS 571)</name>
    <dbReference type="NCBI Taxonomy" id="438753"/>
    <lineage>
        <taxon>Bacteria</taxon>
        <taxon>Pseudomonadati</taxon>
        <taxon>Pseudomonadota</taxon>
        <taxon>Alphaproteobacteria</taxon>
        <taxon>Hyphomicrobiales</taxon>
        <taxon>Xanthobacteraceae</taxon>
        <taxon>Azorhizobium</taxon>
    </lineage>
</organism>
<feature type="transmembrane region" description="Helical" evidence="10">
    <location>
        <begin position="124"/>
        <end position="142"/>
    </location>
</feature>
<dbReference type="NCBIfam" id="NF033792">
    <property type="entry name" value="ActS_PrrB_HisK"/>
    <property type="match status" value="1"/>
</dbReference>
<dbReference type="SUPFAM" id="SSF55874">
    <property type="entry name" value="ATPase domain of HSP90 chaperone/DNA topoisomerase II/histidine kinase"/>
    <property type="match status" value="1"/>
</dbReference>
<accession>A8I229</accession>
<evidence type="ECO:0000256" key="4">
    <source>
        <dbReference type="ARBA" id="ARBA00022475"/>
    </source>
</evidence>
<name>A8I229_AZOC5</name>
<feature type="compositionally biased region" description="Polar residues" evidence="9">
    <location>
        <begin position="457"/>
        <end position="467"/>
    </location>
</feature>
<dbReference type="InterPro" id="IPR003661">
    <property type="entry name" value="HisK_dim/P_dom"/>
</dbReference>
<dbReference type="InterPro" id="IPR036097">
    <property type="entry name" value="HisK_dim/P_sf"/>
</dbReference>
<reference evidence="12 13" key="6">
    <citation type="journal article" date="2011" name="Appl. Environ. Microbiol.">
        <title>Involvement of the azorhizobial chromosome partition gene (parA) in the onset of bacteroid differentiation during Sesbania rostrata stem nodule development.</title>
        <authorList>
            <person name="Liu CT."/>
            <person name="Lee KB."/>
            <person name="Wang YS."/>
            <person name="Peng MH."/>
            <person name="Lee KT."/>
            <person name="Suzuki S."/>
            <person name="Suzuki T."/>
            <person name="Oyaizu H."/>
        </authorList>
    </citation>
    <scope>NUCLEOTIDE SEQUENCE [LARGE SCALE GENOMIC DNA]</scope>
    <source>
        <strain evidence="13">ATCC 43989 / DSM 5975 / JCM 20966 / LMG 6465 / NBRC 14845 / NCIMB 13405 / ORS 571</strain>
    </source>
</reference>
<evidence type="ECO:0000313" key="12">
    <source>
        <dbReference type="EMBL" id="BAF90690.1"/>
    </source>
</evidence>
<dbReference type="Gene3D" id="3.30.565.10">
    <property type="entry name" value="Histidine kinase-like ATPase, C-terminal domain"/>
    <property type="match status" value="1"/>
</dbReference>
<evidence type="ECO:0000256" key="7">
    <source>
        <dbReference type="ARBA" id="ARBA00022777"/>
    </source>
</evidence>
<feature type="transmembrane region" description="Helical" evidence="10">
    <location>
        <begin position="67"/>
        <end position="85"/>
    </location>
</feature>
<evidence type="ECO:0000313" key="13">
    <source>
        <dbReference type="Proteomes" id="UP000000270"/>
    </source>
</evidence>
<evidence type="ECO:0000256" key="9">
    <source>
        <dbReference type="SAM" id="MobiDB-lite"/>
    </source>
</evidence>
<dbReference type="Gene3D" id="1.10.287.130">
    <property type="match status" value="1"/>
</dbReference>
<evidence type="ECO:0000256" key="8">
    <source>
        <dbReference type="ARBA" id="ARBA00022840"/>
    </source>
</evidence>